<protein>
    <submittedName>
        <fullName evidence="1">Harpin-induced 1</fullName>
    </submittedName>
</protein>
<comment type="caution">
    <text evidence="1">The sequence shown here is derived from an EMBL/GenBank/DDBJ whole genome shotgun (WGS) entry which is preliminary data.</text>
</comment>
<reference evidence="1 2" key="1">
    <citation type="journal article" date="2014" name="Am. J. Bot.">
        <title>Genome assembly and annotation for red clover (Trifolium pratense; Fabaceae).</title>
        <authorList>
            <person name="Istvanek J."/>
            <person name="Jaros M."/>
            <person name="Krenek A."/>
            <person name="Repkova J."/>
        </authorList>
    </citation>
    <scope>NUCLEOTIDE SEQUENCE [LARGE SCALE GENOMIC DNA]</scope>
    <source>
        <strain evidence="2">cv. Tatra</strain>
        <tissue evidence="1">Young leaves</tissue>
    </source>
</reference>
<gene>
    <name evidence="1" type="ORF">L195_g047836</name>
</gene>
<dbReference type="AlphaFoldDB" id="A0A2K3MLJ7"/>
<accession>A0A2K3MLJ7</accession>
<evidence type="ECO:0000313" key="1">
    <source>
        <dbReference type="EMBL" id="PNX91703.1"/>
    </source>
</evidence>
<sequence>MTTAISSYKKQEFGWATVDPFVLGNMNTISLEPVKFEGHSVIKLEPEQVVEYKTETRLGFYNLSLELETTSPSLHCSDLIVPLISKGEIAPPFNVTQCL</sequence>
<dbReference type="EMBL" id="ASHM01067141">
    <property type="protein sequence ID" value="PNX91703.1"/>
    <property type="molecule type" value="Genomic_DNA"/>
</dbReference>
<name>A0A2K3MLJ7_TRIPR</name>
<organism evidence="1 2">
    <name type="scientific">Trifolium pratense</name>
    <name type="common">Red clover</name>
    <dbReference type="NCBI Taxonomy" id="57577"/>
    <lineage>
        <taxon>Eukaryota</taxon>
        <taxon>Viridiplantae</taxon>
        <taxon>Streptophyta</taxon>
        <taxon>Embryophyta</taxon>
        <taxon>Tracheophyta</taxon>
        <taxon>Spermatophyta</taxon>
        <taxon>Magnoliopsida</taxon>
        <taxon>eudicotyledons</taxon>
        <taxon>Gunneridae</taxon>
        <taxon>Pentapetalae</taxon>
        <taxon>rosids</taxon>
        <taxon>fabids</taxon>
        <taxon>Fabales</taxon>
        <taxon>Fabaceae</taxon>
        <taxon>Papilionoideae</taxon>
        <taxon>50 kb inversion clade</taxon>
        <taxon>NPAAA clade</taxon>
        <taxon>Hologalegina</taxon>
        <taxon>IRL clade</taxon>
        <taxon>Trifolieae</taxon>
        <taxon>Trifolium</taxon>
    </lineage>
</organism>
<proteinExistence type="predicted"/>
<dbReference type="Proteomes" id="UP000236291">
    <property type="component" value="Unassembled WGS sequence"/>
</dbReference>
<evidence type="ECO:0000313" key="2">
    <source>
        <dbReference type="Proteomes" id="UP000236291"/>
    </source>
</evidence>
<reference evidence="1 2" key="2">
    <citation type="journal article" date="2017" name="Front. Plant Sci.">
        <title>Gene Classification and Mining of Molecular Markers Useful in Red Clover (Trifolium pratense) Breeding.</title>
        <authorList>
            <person name="Istvanek J."/>
            <person name="Dluhosova J."/>
            <person name="Dluhos P."/>
            <person name="Patkova L."/>
            <person name="Nedelnik J."/>
            <person name="Repkova J."/>
        </authorList>
    </citation>
    <scope>NUCLEOTIDE SEQUENCE [LARGE SCALE GENOMIC DNA]</scope>
    <source>
        <strain evidence="2">cv. Tatra</strain>
        <tissue evidence="1">Young leaves</tissue>
    </source>
</reference>